<evidence type="ECO:0000313" key="3">
    <source>
        <dbReference type="Proteomes" id="UP000436181"/>
    </source>
</evidence>
<dbReference type="Pfam" id="PF06999">
    <property type="entry name" value="Suc_Fer-like"/>
    <property type="match status" value="1"/>
</dbReference>
<feature type="region of interest" description="Disordered" evidence="1">
    <location>
        <begin position="1"/>
        <end position="21"/>
    </location>
</feature>
<dbReference type="InterPro" id="IPR009737">
    <property type="entry name" value="Aim32/Apd1-like"/>
</dbReference>
<evidence type="ECO:0000256" key="1">
    <source>
        <dbReference type="SAM" id="MobiDB-lite"/>
    </source>
</evidence>
<dbReference type="CDD" id="cd03062">
    <property type="entry name" value="TRX_Fd_Sucrase"/>
    <property type="match status" value="1"/>
</dbReference>
<dbReference type="RefSeq" id="WP_151843759.1">
    <property type="nucleotide sequence ID" value="NZ_WBZJ01000001.1"/>
</dbReference>
<proteinExistence type="predicted"/>
<dbReference type="SUPFAM" id="SSF52833">
    <property type="entry name" value="Thioredoxin-like"/>
    <property type="match status" value="1"/>
</dbReference>
<dbReference type="EMBL" id="WBZJ01000001">
    <property type="protein sequence ID" value="KAB3522913.1"/>
    <property type="molecule type" value="Genomic_DNA"/>
</dbReference>
<dbReference type="Proteomes" id="UP000436181">
    <property type="component" value="Unassembled WGS sequence"/>
</dbReference>
<organism evidence="2 3">
    <name type="scientific">Corynebacterium zhongnanshanii</name>
    <dbReference type="NCBI Taxonomy" id="2768834"/>
    <lineage>
        <taxon>Bacteria</taxon>
        <taxon>Bacillati</taxon>
        <taxon>Actinomycetota</taxon>
        <taxon>Actinomycetes</taxon>
        <taxon>Mycobacteriales</taxon>
        <taxon>Corynebacteriaceae</taxon>
        <taxon>Corynebacterium</taxon>
    </lineage>
</organism>
<name>A0ABQ6VF22_9CORY</name>
<gene>
    <name evidence="2" type="ORF">F8377_01730</name>
</gene>
<evidence type="ECO:0000313" key="2">
    <source>
        <dbReference type="EMBL" id="KAB3522913.1"/>
    </source>
</evidence>
<accession>A0ABQ6VF22</accession>
<comment type="caution">
    <text evidence="2">The sequence shown here is derived from an EMBL/GenBank/DDBJ whole genome shotgun (WGS) entry which is preliminary data.</text>
</comment>
<dbReference type="InterPro" id="IPR036249">
    <property type="entry name" value="Thioredoxin-like_sf"/>
</dbReference>
<sequence length="357" mass="38237">MPTQRNPRAGQCVTPPGARTDVSENLDAATLCSSGSNEPLPGTAKPGRVVLALEHFGGWGRDILDGEALGEELTAQVKAYLAEHGAQLQFIRKPGKAGQERQERSTRSLYIAWCTGTTDSTPVLERLEINEPADLLSVDLSQPGNTPGAEREDGSLLLVCTHGKRDRCCAVFGRPVALELAQRYSNVWESSHTKGHRFAPSMILLPSNYSYGHLTTDQAAAVLDAAATNRIALTGNRGKGTLDPASQVAELAVLTELADNHTVDADLLNVYRPGDTTPAHLAGKGPKEKERTTRTVELDADTAELRADTVELRADSATPTRWTVHLEQQVVGPVISSCGDPSKNSTVWVPVSVTPLP</sequence>
<reference evidence="2 3" key="1">
    <citation type="submission" date="2019-10" db="EMBL/GenBank/DDBJ databases">
        <title>Corynebacterium sp novel species isolated from the respiratory tract of Marmot.</title>
        <authorList>
            <person name="Zhang G."/>
        </authorList>
    </citation>
    <scope>NUCLEOTIDE SEQUENCE [LARGE SCALE GENOMIC DNA]</scope>
    <source>
        <strain evidence="2 3">336</strain>
    </source>
</reference>
<keyword evidence="3" id="KW-1185">Reference proteome</keyword>
<protein>
    <submittedName>
        <fullName evidence="2">Sucrase ferredoxin</fullName>
    </submittedName>
</protein>